<comment type="caution">
    <text evidence="1">The sequence shown here is derived from an EMBL/GenBank/DDBJ whole genome shotgun (WGS) entry which is preliminary data.</text>
</comment>
<evidence type="ECO:0008006" key="3">
    <source>
        <dbReference type="Google" id="ProtNLM"/>
    </source>
</evidence>
<protein>
    <recommendedName>
        <fullName evidence="3">UvrD-like helicase C-terminal domain-containing protein</fullName>
    </recommendedName>
</protein>
<dbReference type="Gene3D" id="3.40.50.300">
    <property type="entry name" value="P-loop containing nucleotide triphosphate hydrolases"/>
    <property type="match status" value="1"/>
</dbReference>
<organism evidence="1 2">
    <name type="scientific">Candidatus Paracaedimonas acanthamoebae</name>
    <dbReference type="NCBI Taxonomy" id="244581"/>
    <lineage>
        <taxon>Bacteria</taxon>
        <taxon>Pseudomonadati</taxon>
        <taxon>Pseudomonadota</taxon>
        <taxon>Alphaproteobacteria</taxon>
        <taxon>Holosporales</taxon>
        <taxon>Caedimonadaceae</taxon>
        <taxon>Candidatus Paracaedimonas</taxon>
    </lineage>
</organism>
<dbReference type="AlphaFoldDB" id="A0A8J7Q1L9"/>
<dbReference type="SUPFAM" id="SSF52540">
    <property type="entry name" value="P-loop containing nucleoside triphosphate hydrolases"/>
    <property type="match status" value="1"/>
</dbReference>
<sequence>MIETKNHAKIVEAYSLSHRMVGHIYYSMIEDIKKFNRDKRDPHYHLQNHEDYSLYREWRDLKMACSYYMRENLEDCRLLMKALGVDPQHFAKQFVDKNKSLKEQKMEAAILIHQWQLPQLDPYQRKHICVLREETKKDLIQEWHLSFKENSEKSHLIMTYSKADTASLNEEARTLMKRDGIVAKEEYLFTIHKEDEDDFGDKITTKEDKYFAKGDRILFMRNDNGLGVRNGTLGTILEIDRHKIKAKLDNNNEVSFAPKLYSYFDLGWAANIHKSQGVTVDRAFLLATHETFRKLSYVGMTRHREFVKVFGSKFDFGERRSSSKGFLPLKKRSQAWIM</sequence>
<dbReference type="Proteomes" id="UP000664414">
    <property type="component" value="Unassembled WGS sequence"/>
</dbReference>
<name>A0A8J7Q1L9_9PROT</name>
<evidence type="ECO:0000313" key="2">
    <source>
        <dbReference type="Proteomes" id="UP000664414"/>
    </source>
</evidence>
<accession>A0A8J7Q1L9</accession>
<reference evidence="1" key="1">
    <citation type="submission" date="2021-02" db="EMBL/GenBank/DDBJ databases">
        <title>Thiocyanate and organic carbon inputs drive convergent selection for specific autotrophic Afipia and Thiobacillus strains within complex microbiomes.</title>
        <authorList>
            <person name="Huddy R.J."/>
            <person name="Sachdeva R."/>
            <person name="Kadzinga F."/>
            <person name="Kantor R.S."/>
            <person name="Harrison S.T.L."/>
            <person name="Banfield J.F."/>
        </authorList>
    </citation>
    <scope>NUCLEOTIDE SEQUENCE</scope>
    <source>
        <strain evidence="1">SCN18_10_11_15_R4_P_38_20</strain>
    </source>
</reference>
<dbReference type="CDD" id="cd18809">
    <property type="entry name" value="SF1_C_RecD"/>
    <property type="match status" value="1"/>
</dbReference>
<dbReference type="EMBL" id="JAFKGL010000024">
    <property type="protein sequence ID" value="MBN9413463.1"/>
    <property type="molecule type" value="Genomic_DNA"/>
</dbReference>
<evidence type="ECO:0000313" key="1">
    <source>
        <dbReference type="EMBL" id="MBN9413463.1"/>
    </source>
</evidence>
<dbReference type="InterPro" id="IPR027417">
    <property type="entry name" value="P-loop_NTPase"/>
</dbReference>
<gene>
    <name evidence="1" type="ORF">J0H12_06035</name>
</gene>
<proteinExistence type="predicted"/>